<dbReference type="SUPFAM" id="SSF63829">
    <property type="entry name" value="Calcium-dependent phosphotriesterase"/>
    <property type="match status" value="1"/>
</dbReference>
<comment type="caution">
    <text evidence="2">The sequence shown here is derived from an EMBL/GenBank/DDBJ whole genome shotgun (WGS) entry which is preliminary data.</text>
</comment>
<evidence type="ECO:0000259" key="1">
    <source>
        <dbReference type="Pfam" id="PF08450"/>
    </source>
</evidence>
<name>A0A9W9UB52_PENBR</name>
<reference evidence="2" key="2">
    <citation type="journal article" date="2023" name="IMA Fungus">
        <title>Comparative genomic study of the Penicillium genus elucidates a diverse pangenome and 15 lateral gene transfer events.</title>
        <authorList>
            <person name="Petersen C."/>
            <person name="Sorensen T."/>
            <person name="Nielsen M.R."/>
            <person name="Sondergaard T.E."/>
            <person name="Sorensen J.L."/>
            <person name="Fitzpatrick D.A."/>
            <person name="Frisvad J.C."/>
            <person name="Nielsen K.L."/>
        </authorList>
    </citation>
    <scope>NUCLEOTIDE SEQUENCE</scope>
    <source>
        <strain evidence="2">IBT 35673</strain>
    </source>
</reference>
<dbReference type="Gene3D" id="2.120.10.30">
    <property type="entry name" value="TolB, C-terminal domain"/>
    <property type="match status" value="1"/>
</dbReference>
<dbReference type="EMBL" id="JAPZBQ010000005">
    <property type="protein sequence ID" value="KAJ5329976.1"/>
    <property type="molecule type" value="Genomic_DNA"/>
</dbReference>
<gene>
    <name evidence="2" type="ORF">N7452_010366</name>
</gene>
<dbReference type="InterPro" id="IPR011042">
    <property type="entry name" value="6-blade_b-propeller_TolB-like"/>
</dbReference>
<dbReference type="Pfam" id="PF08450">
    <property type="entry name" value="SGL"/>
    <property type="match status" value="1"/>
</dbReference>
<accession>A0A9W9UB52</accession>
<evidence type="ECO:0000313" key="2">
    <source>
        <dbReference type="EMBL" id="KAJ5329976.1"/>
    </source>
</evidence>
<protein>
    <recommendedName>
        <fullName evidence="1">SMP-30/Gluconolactonase/LRE-like region domain-containing protein</fullName>
    </recommendedName>
</protein>
<sequence>MNFYPIPPVLQAEILVQIPAPLRCTGQPTDWRSGSALPASDIFLEGPVYSSDGHLYVTDIPYGRILKIDAQNHITECVKYDGEPNGLVIREDGCIVVADYKQGLLVFDPSTGDISPLLARRNLERFKGPNDLVVSSKNEIYFTDQGQTGMSDPTGRVYRLCPDGRLDCLVDNGVSPNGIALSPDERFLYVAMTRSNSVWRLPLNSDGSTTKAGLFFQSFGASGPDGLTVDEEGNLFICHPSLASVFVVDADGIPKARIATSSEGGKNLTNCTFGGEDGRTLFITDSLKGNIQFVRWHCGGSVKPKAVKTR</sequence>
<proteinExistence type="predicted"/>
<feature type="domain" description="SMP-30/Gluconolactonase/LRE-like region" evidence="1">
    <location>
        <begin position="45"/>
        <end position="284"/>
    </location>
</feature>
<reference evidence="2" key="1">
    <citation type="submission" date="2022-12" db="EMBL/GenBank/DDBJ databases">
        <authorList>
            <person name="Petersen C."/>
        </authorList>
    </citation>
    <scope>NUCLEOTIDE SEQUENCE</scope>
    <source>
        <strain evidence="2">IBT 35673</strain>
    </source>
</reference>
<dbReference type="InterPro" id="IPR013658">
    <property type="entry name" value="SGL"/>
</dbReference>
<evidence type="ECO:0000313" key="3">
    <source>
        <dbReference type="Proteomes" id="UP001147695"/>
    </source>
</evidence>
<dbReference type="AlphaFoldDB" id="A0A9W9UB52"/>
<dbReference type="Proteomes" id="UP001147695">
    <property type="component" value="Unassembled WGS sequence"/>
</dbReference>
<organism evidence="2 3">
    <name type="scientific">Penicillium brevicompactum</name>
    <dbReference type="NCBI Taxonomy" id="5074"/>
    <lineage>
        <taxon>Eukaryota</taxon>
        <taxon>Fungi</taxon>
        <taxon>Dikarya</taxon>
        <taxon>Ascomycota</taxon>
        <taxon>Pezizomycotina</taxon>
        <taxon>Eurotiomycetes</taxon>
        <taxon>Eurotiomycetidae</taxon>
        <taxon>Eurotiales</taxon>
        <taxon>Aspergillaceae</taxon>
        <taxon>Penicillium</taxon>
    </lineage>
</organism>
<dbReference type="PANTHER" id="PTHR47572:SF5">
    <property type="entry name" value="BLR2277 PROTEIN"/>
    <property type="match status" value="1"/>
</dbReference>
<dbReference type="PANTHER" id="PTHR47572">
    <property type="entry name" value="LIPOPROTEIN-RELATED"/>
    <property type="match status" value="1"/>
</dbReference>
<dbReference type="InterPro" id="IPR051262">
    <property type="entry name" value="SMP-30/CGR1_Lactonase"/>
</dbReference>